<name>A0ABU1NZH2_9BACL</name>
<sequence length="136" mass="14683">MKNFPQLGVLILRLILGITFFVHGVSKFQGGIENIAGWFSSIGIPSYMAYIVALIELIGGIALILGLGTRWVSAILAILLVIATFKVKMAVGFLGNGQLAGYELDLSMIGIAIYLFLNGSNLLSIDSIFKKEKTFV</sequence>
<dbReference type="PANTHER" id="PTHR33452:SF1">
    <property type="entry name" value="INNER MEMBRANE PROTEIN YPHA-RELATED"/>
    <property type="match status" value="1"/>
</dbReference>
<evidence type="ECO:0000256" key="6">
    <source>
        <dbReference type="ARBA" id="ARBA00023136"/>
    </source>
</evidence>
<dbReference type="Proteomes" id="UP001267290">
    <property type="component" value="Unassembled WGS sequence"/>
</dbReference>
<organism evidence="8 9">
    <name type="scientific">Paenibacillus qinlingensis</name>
    <dbReference type="NCBI Taxonomy" id="1837343"/>
    <lineage>
        <taxon>Bacteria</taxon>
        <taxon>Bacillati</taxon>
        <taxon>Bacillota</taxon>
        <taxon>Bacilli</taxon>
        <taxon>Bacillales</taxon>
        <taxon>Paenibacillaceae</taxon>
        <taxon>Paenibacillus</taxon>
    </lineage>
</organism>
<protein>
    <submittedName>
        <fullName evidence="8">Membrane protein YphA (DoxX/SURF4 family)</fullName>
    </submittedName>
</protein>
<dbReference type="Pfam" id="PF07681">
    <property type="entry name" value="DoxX"/>
    <property type="match status" value="1"/>
</dbReference>
<comment type="subcellular location">
    <subcellularLocation>
        <location evidence="1">Cell membrane</location>
        <topology evidence="1">Multi-pass membrane protein</topology>
    </subcellularLocation>
</comment>
<keyword evidence="9" id="KW-1185">Reference proteome</keyword>
<keyword evidence="3" id="KW-1003">Cell membrane</keyword>
<feature type="transmembrane region" description="Helical" evidence="7">
    <location>
        <begin position="74"/>
        <end position="94"/>
    </location>
</feature>
<evidence type="ECO:0000256" key="3">
    <source>
        <dbReference type="ARBA" id="ARBA00022475"/>
    </source>
</evidence>
<comment type="caution">
    <text evidence="8">The sequence shown here is derived from an EMBL/GenBank/DDBJ whole genome shotgun (WGS) entry which is preliminary data.</text>
</comment>
<dbReference type="EMBL" id="JAVDSB010000008">
    <property type="protein sequence ID" value="MDR6552894.1"/>
    <property type="molecule type" value="Genomic_DNA"/>
</dbReference>
<evidence type="ECO:0000256" key="7">
    <source>
        <dbReference type="SAM" id="Phobius"/>
    </source>
</evidence>
<proteinExistence type="inferred from homology"/>
<dbReference type="RefSeq" id="WP_310500386.1">
    <property type="nucleotide sequence ID" value="NZ_JAVDSB010000008.1"/>
</dbReference>
<evidence type="ECO:0000256" key="2">
    <source>
        <dbReference type="ARBA" id="ARBA00006679"/>
    </source>
</evidence>
<feature type="transmembrane region" description="Helical" evidence="7">
    <location>
        <begin position="46"/>
        <end position="67"/>
    </location>
</feature>
<dbReference type="InterPro" id="IPR032808">
    <property type="entry name" value="DoxX"/>
</dbReference>
<dbReference type="InterPro" id="IPR051907">
    <property type="entry name" value="DoxX-like_oxidoreductase"/>
</dbReference>
<evidence type="ECO:0000256" key="1">
    <source>
        <dbReference type="ARBA" id="ARBA00004651"/>
    </source>
</evidence>
<reference evidence="8 9" key="1">
    <citation type="submission" date="2023-07" db="EMBL/GenBank/DDBJ databases">
        <title>Sorghum-associated microbial communities from plants grown in Nebraska, USA.</title>
        <authorList>
            <person name="Schachtman D."/>
        </authorList>
    </citation>
    <scope>NUCLEOTIDE SEQUENCE [LARGE SCALE GENOMIC DNA]</scope>
    <source>
        <strain evidence="8 9">CC258</strain>
    </source>
</reference>
<evidence type="ECO:0000256" key="4">
    <source>
        <dbReference type="ARBA" id="ARBA00022692"/>
    </source>
</evidence>
<gene>
    <name evidence="8" type="ORF">J2736_004101</name>
</gene>
<comment type="similarity">
    <text evidence="2">Belongs to the DoxX family.</text>
</comment>
<evidence type="ECO:0000313" key="8">
    <source>
        <dbReference type="EMBL" id="MDR6552894.1"/>
    </source>
</evidence>
<keyword evidence="5 7" id="KW-1133">Transmembrane helix</keyword>
<dbReference type="PANTHER" id="PTHR33452">
    <property type="entry name" value="OXIDOREDUCTASE CATD-RELATED"/>
    <property type="match status" value="1"/>
</dbReference>
<evidence type="ECO:0000256" key="5">
    <source>
        <dbReference type="ARBA" id="ARBA00022989"/>
    </source>
</evidence>
<feature type="transmembrane region" description="Helical" evidence="7">
    <location>
        <begin position="106"/>
        <end position="125"/>
    </location>
</feature>
<evidence type="ECO:0000313" key="9">
    <source>
        <dbReference type="Proteomes" id="UP001267290"/>
    </source>
</evidence>
<feature type="transmembrane region" description="Helical" evidence="7">
    <location>
        <begin position="7"/>
        <end position="26"/>
    </location>
</feature>
<keyword evidence="4 7" id="KW-0812">Transmembrane</keyword>
<accession>A0ABU1NZH2</accession>
<keyword evidence="6 7" id="KW-0472">Membrane</keyword>